<organism evidence="1 2">
    <name type="scientific">Entomophthora muscae</name>
    <dbReference type="NCBI Taxonomy" id="34485"/>
    <lineage>
        <taxon>Eukaryota</taxon>
        <taxon>Fungi</taxon>
        <taxon>Fungi incertae sedis</taxon>
        <taxon>Zoopagomycota</taxon>
        <taxon>Entomophthoromycotina</taxon>
        <taxon>Entomophthoromycetes</taxon>
        <taxon>Entomophthorales</taxon>
        <taxon>Entomophthoraceae</taxon>
        <taxon>Entomophthora</taxon>
    </lineage>
</organism>
<evidence type="ECO:0000313" key="2">
    <source>
        <dbReference type="Proteomes" id="UP001165960"/>
    </source>
</evidence>
<gene>
    <name evidence="1" type="ORF">DSO57_1016849</name>
</gene>
<comment type="caution">
    <text evidence="1">The sequence shown here is derived from an EMBL/GenBank/DDBJ whole genome shotgun (WGS) entry which is preliminary data.</text>
</comment>
<keyword evidence="2" id="KW-1185">Reference proteome</keyword>
<dbReference type="EMBL" id="QTSX02007169">
    <property type="protein sequence ID" value="KAJ9050180.1"/>
    <property type="molecule type" value="Genomic_DNA"/>
</dbReference>
<protein>
    <submittedName>
        <fullName evidence="1">Uncharacterized protein</fullName>
    </submittedName>
</protein>
<name>A0ACC2RJF6_9FUNG</name>
<reference evidence="1" key="1">
    <citation type="submission" date="2022-04" db="EMBL/GenBank/DDBJ databases">
        <title>Genome of the entomopathogenic fungus Entomophthora muscae.</title>
        <authorList>
            <person name="Elya C."/>
            <person name="Lovett B.R."/>
            <person name="Lee E."/>
            <person name="Macias A.M."/>
            <person name="Hajek A.E."/>
            <person name="De Bivort B.L."/>
            <person name="Kasson M.T."/>
            <person name="De Fine Licht H.H."/>
            <person name="Stajich J.E."/>
        </authorList>
    </citation>
    <scope>NUCLEOTIDE SEQUENCE</scope>
    <source>
        <strain evidence="1">Berkeley</strain>
    </source>
</reference>
<accession>A0ACC2RJF6</accession>
<sequence length="147" mass="16792">MPEAPKLQEVRSPSKPLVPSPLTQNTKRIPADLEKAENNFSAEEIDRISEQEQGHPKTFRALYDFEGDANYKEISFEEGELLTVIKENISEGWHLAEKNSIQGLIPIRYVEEFLLNEEPDKFSAEDLNSVASNNRNSIFRFKAAQQI</sequence>
<proteinExistence type="predicted"/>
<dbReference type="Proteomes" id="UP001165960">
    <property type="component" value="Unassembled WGS sequence"/>
</dbReference>
<evidence type="ECO:0000313" key="1">
    <source>
        <dbReference type="EMBL" id="KAJ9050180.1"/>
    </source>
</evidence>